<gene>
    <name evidence="3" type="ORF">KUTeg_001154</name>
</gene>
<evidence type="ECO:0000313" key="4">
    <source>
        <dbReference type="Proteomes" id="UP001217089"/>
    </source>
</evidence>
<keyword evidence="4" id="KW-1185">Reference proteome</keyword>
<evidence type="ECO:0000256" key="2">
    <source>
        <dbReference type="SAM" id="SignalP"/>
    </source>
</evidence>
<feature type="compositionally biased region" description="Basic and acidic residues" evidence="1">
    <location>
        <begin position="599"/>
        <end position="610"/>
    </location>
</feature>
<feature type="compositionally biased region" description="Basic and acidic residues" evidence="1">
    <location>
        <begin position="579"/>
        <end position="589"/>
    </location>
</feature>
<protein>
    <submittedName>
        <fullName evidence="3">Uncharacterized protein</fullName>
    </submittedName>
</protein>
<feature type="compositionally biased region" description="Low complexity" evidence="1">
    <location>
        <begin position="456"/>
        <end position="482"/>
    </location>
</feature>
<evidence type="ECO:0000313" key="3">
    <source>
        <dbReference type="EMBL" id="KAJ8321296.1"/>
    </source>
</evidence>
<feature type="region of interest" description="Disordered" evidence="1">
    <location>
        <begin position="509"/>
        <end position="633"/>
    </location>
</feature>
<name>A0ABQ9FYV5_TEGGR</name>
<feature type="region of interest" description="Disordered" evidence="1">
    <location>
        <begin position="447"/>
        <end position="482"/>
    </location>
</feature>
<feature type="compositionally biased region" description="Basic and acidic residues" evidence="1">
    <location>
        <begin position="557"/>
        <end position="571"/>
    </location>
</feature>
<feature type="compositionally biased region" description="Polar residues" evidence="1">
    <location>
        <begin position="534"/>
        <end position="552"/>
    </location>
</feature>
<reference evidence="3 4" key="1">
    <citation type="submission" date="2022-12" db="EMBL/GenBank/DDBJ databases">
        <title>Chromosome-level genome of Tegillarca granosa.</title>
        <authorList>
            <person name="Kim J."/>
        </authorList>
    </citation>
    <scope>NUCLEOTIDE SEQUENCE [LARGE SCALE GENOMIC DNA]</scope>
    <source>
        <strain evidence="3">Teg-2019</strain>
        <tissue evidence="3">Adductor muscle</tissue>
    </source>
</reference>
<evidence type="ECO:0000256" key="1">
    <source>
        <dbReference type="SAM" id="MobiDB-lite"/>
    </source>
</evidence>
<organism evidence="3 4">
    <name type="scientific">Tegillarca granosa</name>
    <name type="common">Malaysian cockle</name>
    <name type="synonym">Anadara granosa</name>
    <dbReference type="NCBI Taxonomy" id="220873"/>
    <lineage>
        <taxon>Eukaryota</taxon>
        <taxon>Metazoa</taxon>
        <taxon>Spiralia</taxon>
        <taxon>Lophotrochozoa</taxon>
        <taxon>Mollusca</taxon>
        <taxon>Bivalvia</taxon>
        <taxon>Autobranchia</taxon>
        <taxon>Pteriomorphia</taxon>
        <taxon>Arcoida</taxon>
        <taxon>Arcoidea</taxon>
        <taxon>Arcidae</taxon>
        <taxon>Tegillarca</taxon>
    </lineage>
</organism>
<comment type="caution">
    <text evidence="3">The sequence shown here is derived from an EMBL/GenBank/DDBJ whole genome shotgun (WGS) entry which is preliminary data.</text>
</comment>
<accession>A0ABQ9FYV5</accession>
<proteinExistence type="predicted"/>
<feature type="chain" id="PRO_5046385190" evidence="2">
    <location>
        <begin position="22"/>
        <end position="645"/>
    </location>
</feature>
<dbReference type="EMBL" id="JARBDR010000107">
    <property type="protein sequence ID" value="KAJ8321296.1"/>
    <property type="molecule type" value="Genomic_DNA"/>
</dbReference>
<dbReference type="Proteomes" id="UP001217089">
    <property type="component" value="Unassembled WGS sequence"/>
</dbReference>
<sequence>MAYNMFLCLFIILLDFSLTQAQFRRPPPPRMGPPRFFRPPPQINGRPFGRPTNFMPFPQRPINQQNGFNPFNGQFNPAMNMIQRFPNGAPNAFGQPAPGLIPQGNTNEAPPTVVMGTLDPNRINGISNRFGLPTGRELVWQMSSPPSENGNNFGGVSNVLPGVQTGVPGIQPGFNGLGNFQQPQNALNRNVVVPNGINGNSIVPQTGFPQGLQNVVRPPGAQMPLVQQVPLINSQQLPVQLGNQQLQNQVVQNQQLPAGSSQFTGTGNNIQNARRTAGQFAALPNVPVLTPTGSSGSATSQSMSNLVTANNNQAQVTVPISPAIPGMEGVPREAIQTNGTFEYVEVITISDADGNVFYQGLNNTDADHRRIENILTEIQQNQTAEAHRLGRAGLATLPDSGMATGSAQAMGIDSSIPFGSGQGGPEIPEAQLQAHIKSVLEAQERQKLMTQDQRNSGSQTAMTSSSSSSSASASVSGSGSSLSVDANGFAPISGPVGFNPIAPPFMPNSFEPARNIPSRSPPPNFNPAQERFNQRMNNARSMSSRTSENNVRSGLPDFRRPDPMSSRRDQMMDSSRNSIETRSDFRINSDRMSSNPDRSGSRPQDRRGRVDGQGNTVTRIVQGLPSTRESSSRPLFTLSRTVWTI</sequence>
<feature type="signal peptide" evidence="2">
    <location>
        <begin position="1"/>
        <end position="21"/>
    </location>
</feature>
<keyword evidence="2" id="KW-0732">Signal</keyword>
<feature type="compositionally biased region" description="Polar residues" evidence="1">
    <location>
        <begin position="613"/>
        <end position="633"/>
    </location>
</feature>